<feature type="region of interest" description="Disordered" evidence="9">
    <location>
        <begin position="294"/>
        <end position="314"/>
    </location>
</feature>
<evidence type="ECO:0000256" key="6">
    <source>
        <dbReference type="ARBA" id="ARBA00024898"/>
    </source>
</evidence>
<dbReference type="AlphaFoldDB" id="A0A0G4EP95"/>
<evidence type="ECO:0000256" key="4">
    <source>
        <dbReference type="ARBA" id="ARBA00022490"/>
    </source>
</evidence>
<gene>
    <name evidence="10" type="ORF">Vbra_12532</name>
</gene>
<dbReference type="Proteomes" id="UP000041254">
    <property type="component" value="Unassembled WGS sequence"/>
</dbReference>
<comment type="function">
    <text evidence="6">Regulates ciliary localization of the BBSome complex. Together with the BBSome complex, controls SMO ciliary trafficking and contributes to the sonic hedgehog (SHH) pathway regulation. May play a role in neurite outgrowth. May have tumor suppressor function.</text>
</comment>
<dbReference type="STRING" id="1169540.A0A0G4EP95"/>
<dbReference type="GO" id="GO:1903565">
    <property type="term" value="P:negative regulation of protein localization to cilium"/>
    <property type="evidence" value="ECO:0007669"/>
    <property type="project" value="TreeGrafter"/>
</dbReference>
<evidence type="ECO:0000313" key="11">
    <source>
        <dbReference type="Proteomes" id="UP000041254"/>
    </source>
</evidence>
<dbReference type="OMA" id="QMEGTTA"/>
<evidence type="ECO:0000256" key="5">
    <source>
        <dbReference type="ARBA" id="ARBA00023054"/>
    </source>
</evidence>
<comment type="subcellular location">
    <subcellularLocation>
        <location evidence="1">Cytoplasm</location>
    </subcellularLocation>
</comment>
<evidence type="ECO:0000256" key="3">
    <source>
        <dbReference type="ARBA" id="ARBA00018920"/>
    </source>
</evidence>
<reference evidence="10 11" key="1">
    <citation type="submission" date="2014-11" db="EMBL/GenBank/DDBJ databases">
        <authorList>
            <person name="Zhu J."/>
            <person name="Qi W."/>
            <person name="Song R."/>
        </authorList>
    </citation>
    <scope>NUCLEOTIDE SEQUENCE [LARGE SCALE GENOMIC DNA]</scope>
</reference>
<feature type="compositionally biased region" description="Acidic residues" evidence="9">
    <location>
        <begin position="303"/>
        <end position="314"/>
    </location>
</feature>
<comment type="similarity">
    <text evidence="2">Belongs to the LZTFL1 family.</text>
</comment>
<protein>
    <recommendedName>
        <fullName evidence="3">Leucine zipper transcription factor-like protein 1</fullName>
    </recommendedName>
</protein>
<keyword evidence="11" id="KW-1185">Reference proteome</keyword>
<dbReference type="PANTHER" id="PTHR21635:SF0">
    <property type="entry name" value="LEUCINE ZIPPER TRANSCRIPTION FACTOR-LIKE PROTEIN 1"/>
    <property type="match status" value="1"/>
</dbReference>
<keyword evidence="5 8" id="KW-0175">Coiled coil</keyword>
<accession>A0A0G4EP95</accession>
<evidence type="ECO:0000256" key="7">
    <source>
        <dbReference type="ARBA" id="ARBA00026004"/>
    </source>
</evidence>
<feature type="compositionally biased region" description="Basic and acidic residues" evidence="9">
    <location>
        <begin position="10"/>
        <end position="25"/>
    </location>
</feature>
<dbReference type="InParanoid" id="A0A0G4EP95"/>
<dbReference type="OrthoDB" id="313412at2759"/>
<evidence type="ECO:0000256" key="1">
    <source>
        <dbReference type="ARBA" id="ARBA00004496"/>
    </source>
</evidence>
<keyword evidence="4" id="KW-0963">Cytoplasm</keyword>
<feature type="coiled-coil region" evidence="8">
    <location>
        <begin position="173"/>
        <end position="231"/>
    </location>
</feature>
<feature type="region of interest" description="Disordered" evidence="9">
    <location>
        <begin position="1"/>
        <end position="25"/>
    </location>
</feature>
<evidence type="ECO:0000256" key="2">
    <source>
        <dbReference type="ARBA" id="ARBA00008868"/>
    </source>
</evidence>
<evidence type="ECO:0000313" key="10">
    <source>
        <dbReference type="EMBL" id="CEL99249.1"/>
    </source>
</evidence>
<evidence type="ECO:0000256" key="8">
    <source>
        <dbReference type="SAM" id="Coils"/>
    </source>
</evidence>
<dbReference type="EMBL" id="CDMY01000276">
    <property type="protein sequence ID" value="CEL99249.1"/>
    <property type="molecule type" value="Genomic_DNA"/>
</dbReference>
<proteinExistence type="inferred from homology"/>
<dbReference type="InterPro" id="IPR026157">
    <property type="entry name" value="LZTFL1"/>
</dbReference>
<organism evidence="10 11">
    <name type="scientific">Vitrella brassicaformis (strain CCMP3155)</name>
    <dbReference type="NCBI Taxonomy" id="1169540"/>
    <lineage>
        <taxon>Eukaryota</taxon>
        <taxon>Sar</taxon>
        <taxon>Alveolata</taxon>
        <taxon>Colpodellida</taxon>
        <taxon>Vitrellaceae</taxon>
        <taxon>Vitrella</taxon>
    </lineage>
</organism>
<comment type="subunit">
    <text evidence="7">Self-associates. Interacts with BBS9; the interaction mediates the association of LZTL1 with the BBsome complex and regulates BBSome ciliary trafficking.</text>
</comment>
<dbReference type="PANTHER" id="PTHR21635">
    <property type="entry name" value="LEUCINE ZIPPER TRANSCRIPTION FACTOR LIKE"/>
    <property type="match status" value="1"/>
</dbReference>
<name>A0A0G4EP95_VITBC</name>
<evidence type="ECO:0000256" key="9">
    <source>
        <dbReference type="SAM" id="MobiDB-lite"/>
    </source>
</evidence>
<sequence length="314" mass="34984">MGSRVPNPKPDGEEKPKMELSESHREQLQRYLLHCKGRRDRFIKEVTDTTDDVKDERCIDDVFTKKDAEEMLGALSERLKELVREELESLANLSGVVFAQLCTAAQQQAVQLSSDTALAEDQHRVQEVAALGEAASATAALKKLDLTSGAAKRGHLPVLGAAHGASGHSPTALHELQEARDQNQQLIDRQQQMQQQLSELLKERSAMGEELDKVKGNFKILKKKFKEIEGEPAGRAQMEEIEKSLNDTKALLSAKDAALADLQADQQRRLSESAPVKQLKSMLQKKNEEIKSLRQRLKKHEDVDQDAEQDSGGH</sequence>
<dbReference type="GO" id="GO:0005737">
    <property type="term" value="C:cytoplasm"/>
    <property type="evidence" value="ECO:0007669"/>
    <property type="project" value="UniProtKB-SubCell"/>
</dbReference>
<dbReference type="VEuPathDB" id="CryptoDB:Vbra_12532"/>
<dbReference type="Pfam" id="PF15294">
    <property type="entry name" value="Leu_zip"/>
    <property type="match status" value="1"/>
</dbReference>